<dbReference type="SUPFAM" id="SSF82153">
    <property type="entry name" value="FAS1 domain"/>
    <property type="match status" value="2"/>
</dbReference>
<protein>
    <recommendedName>
        <fullName evidence="3">FAS1 domain-containing protein</fullName>
    </recommendedName>
</protein>
<organism evidence="4 5">
    <name type="scientific">Amorphotheca resinae ATCC 22711</name>
    <dbReference type="NCBI Taxonomy" id="857342"/>
    <lineage>
        <taxon>Eukaryota</taxon>
        <taxon>Fungi</taxon>
        <taxon>Dikarya</taxon>
        <taxon>Ascomycota</taxon>
        <taxon>Pezizomycotina</taxon>
        <taxon>Leotiomycetes</taxon>
        <taxon>Helotiales</taxon>
        <taxon>Amorphothecaceae</taxon>
        <taxon>Amorphotheca</taxon>
    </lineage>
</organism>
<dbReference type="InParanoid" id="A0A2T3B7R5"/>
<feature type="region of interest" description="Disordered" evidence="1">
    <location>
        <begin position="311"/>
        <end position="358"/>
    </location>
</feature>
<dbReference type="InterPro" id="IPR050904">
    <property type="entry name" value="Adhesion/Biosynth-related"/>
</dbReference>
<dbReference type="InterPro" id="IPR036378">
    <property type="entry name" value="FAS1_dom_sf"/>
</dbReference>
<evidence type="ECO:0000313" key="4">
    <source>
        <dbReference type="EMBL" id="PSS22903.1"/>
    </source>
</evidence>
<evidence type="ECO:0000256" key="2">
    <source>
        <dbReference type="SAM" id="SignalP"/>
    </source>
</evidence>
<dbReference type="GeneID" id="36571622"/>
<dbReference type="SMART" id="SM00554">
    <property type="entry name" value="FAS1"/>
    <property type="match status" value="2"/>
</dbReference>
<dbReference type="EMBL" id="KZ679008">
    <property type="protein sequence ID" value="PSS22903.1"/>
    <property type="molecule type" value="Genomic_DNA"/>
</dbReference>
<sequence length="358" mass="38840">MEFFYLCFVLLVARASAQSLMEVLGTNLELTELYHYVNASSTLTNMLSSLDNFTFLAPSNSAISNYLESHNLTTIGDEEMEELIQYHILNGEFPARSWSAAPQFVHSELKNPMYTNVTAGQAVELVSDSQGNPQILSWNKTVSTIVTQDVTCTGGVIQIISDVLTVPLEMGILLLQANFNFFVAGLYEVGITSVFSYDPVGSDVNASDVTFFIPNSADALNAFTDITSNMSSKGDVLDILRYHIVTNDLVYSTMFQDGMQLKTATGANITISEQNGNIFVNQAKIITPDFLVSNGVVHVIDGLLNDLFTTSPPSSNSSSSGTSNASSSGKSSSKSERPHRYNTNSAYAHQMTFPGETG</sequence>
<dbReference type="GO" id="GO:0000329">
    <property type="term" value="C:fungal-type vacuole membrane"/>
    <property type="evidence" value="ECO:0007669"/>
    <property type="project" value="TreeGrafter"/>
</dbReference>
<dbReference type="InterPro" id="IPR000782">
    <property type="entry name" value="FAS1_domain"/>
</dbReference>
<feature type="domain" description="FAS1" evidence="3">
    <location>
        <begin position="17"/>
        <end position="304"/>
    </location>
</feature>
<proteinExistence type="predicted"/>
<keyword evidence="5" id="KW-1185">Reference proteome</keyword>
<feature type="chain" id="PRO_5015585638" description="FAS1 domain-containing protein" evidence="2">
    <location>
        <begin position="18"/>
        <end position="358"/>
    </location>
</feature>
<evidence type="ECO:0000256" key="1">
    <source>
        <dbReference type="SAM" id="MobiDB-lite"/>
    </source>
</evidence>
<gene>
    <name evidence="4" type="ORF">M430DRAFT_16848</name>
</gene>
<evidence type="ECO:0000259" key="3">
    <source>
        <dbReference type="PROSITE" id="PS50213"/>
    </source>
</evidence>
<dbReference type="GO" id="GO:0016236">
    <property type="term" value="P:macroautophagy"/>
    <property type="evidence" value="ECO:0007669"/>
    <property type="project" value="TreeGrafter"/>
</dbReference>
<dbReference type="Proteomes" id="UP000241818">
    <property type="component" value="Unassembled WGS sequence"/>
</dbReference>
<reference evidence="4 5" key="1">
    <citation type="journal article" date="2018" name="New Phytol.">
        <title>Comparative genomics and transcriptomics depict ericoid mycorrhizal fungi as versatile saprotrophs and plant mutualists.</title>
        <authorList>
            <person name="Martino E."/>
            <person name="Morin E."/>
            <person name="Grelet G.A."/>
            <person name="Kuo A."/>
            <person name="Kohler A."/>
            <person name="Daghino S."/>
            <person name="Barry K.W."/>
            <person name="Cichocki N."/>
            <person name="Clum A."/>
            <person name="Dockter R.B."/>
            <person name="Hainaut M."/>
            <person name="Kuo R.C."/>
            <person name="LaButti K."/>
            <person name="Lindahl B.D."/>
            <person name="Lindquist E.A."/>
            <person name="Lipzen A."/>
            <person name="Khouja H.R."/>
            <person name="Magnuson J."/>
            <person name="Murat C."/>
            <person name="Ohm R.A."/>
            <person name="Singer S.W."/>
            <person name="Spatafora J.W."/>
            <person name="Wang M."/>
            <person name="Veneault-Fourrey C."/>
            <person name="Henrissat B."/>
            <person name="Grigoriev I.V."/>
            <person name="Martin F.M."/>
            <person name="Perotto S."/>
        </authorList>
    </citation>
    <scope>NUCLEOTIDE SEQUENCE [LARGE SCALE GENOMIC DNA]</scope>
    <source>
        <strain evidence="4 5">ATCC 22711</strain>
    </source>
</reference>
<dbReference type="STRING" id="857342.A0A2T3B7R5"/>
<accession>A0A2T3B7R5</accession>
<dbReference type="PANTHER" id="PTHR10900">
    <property type="entry name" value="PERIOSTIN-RELATED"/>
    <property type="match status" value="1"/>
</dbReference>
<keyword evidence="2" id="KW-0732">Signal</keyword>
<evidence type="ECO:0000313" key="5">
    <source>
        <dbReference type="Proteomes" id="UP000241818"/>
    </source>
</evidence>
<name>A0A2T3B7R5_AMORE</name>
<dbReference type="PROSITE" id="PS50213">
    <property type="entry name" value="FAS1"/>
    <property type="match status" value="1"/>
</dbReference>
<dbReference type="Gene3D" id="2.30.180.10">
    <property type="entry name" value="FAS1 domain"/>
    <property type="match status" value="2"/>
</dbReference>
<dbReference type="PANTHER" id="PTHR10900:SF77">
    <property type="entry name" value="FI19380P1"/>
    <property type="match status" value="1"/>
</dbReference>
<dbReference type="RefSeq" id="XP_024722949.1">
    <property type="nucleotide sequence ID" value="XM_024863541.1"/>
</dbReference>
<feature type="compositionally biased region" description="Low complexity" evidence="1">
    <location>
        <begin position="311"/>
        <end position="332"/>
    </location>
</feature>
<dbReference type="OrthoDB" id="286301at2759"/>
<dbReference type="AlphaFoldDB" id="A0A2T3B7R5"/>
<feature type="signal peptide" evidence="2">
    <location>
        <begin position="1"/>
        <end position="17"/>
    </location>
</feature>
<dbReference type="Pfam" id="PF02469">
    <property type="entry name" value="Fasciclin"/>
    <property type="match status" value="2"/>
</dbReference>